<protein>
    <submittedName>
        <fullName evidence="2">GNAT family N-acetyltransferase</fullName>
    </submittedName>
</protein>
<sequence>MSRITERPEIQFRVSIATPEAWQVVVEMARQENWDLGEGDASRFLNVDAPGFYIGYWQDRPIASISVVNHAQNYAHLGHYIVNPDFRGQGFGLAVWSMAIEHAEGRCIGLDGMPAQEATYQKYGFKTHYHTFRMVGAATKNIVELYNIELVDQKNITSVIDYDASFVGYSRAGLLTEWFFGQGRKGLLLVGNKGIEGVIGLRPCDGGYRVGPFYAANEKNMRALMLAAMNEMPQQTNVTLDIPEYAQQTIAFARSLGFKTLFHTCRMYRGEPPADYQLGINALASLELG</sequence>
<dbReference type="PANTHER" id="PTHR47237">
    <property type="entry name" value="SLL0310 PROTEIN"/>
    <property type="match status" value="1"/>
</dbReference>
<evidence type="ECO:0000313" key="2">
    <source>
        <dbReference type="EMBL" id="MBC3212061.1"/>
    </source>
</evidence>
<name>A0AAW3WMQ5_SERFO</name>
<proteinExistence type="predicted"/>
<reference evidence="2" key="1">
    <citation type="submission" date="2020-08" db="EMBL/GenBank/DDBJ databases">
        <title>Food and environmental bacterial isolates.</title>
        <authorList>
            <person name="Richter L."/>
            <person name="Du Plessis E.M."/>
            <person name="Duvenage S."/>
            <person name="Allam M."/>
            <person name="Korsten L."/>
        </authorList>
    </citation>
    <scope>NUCLEOTIDE SEQUENCE</scope>
    <source>
        <strain evidence="2">UPMP2127</strain>
    </source>
</reference>
<organism evidence="2 3">
    <name type="scientific">Serratia fonticola</name>
    <dbReference type="NCBI Taxonomy" id="47917"/>
    <lineage>
        <taxon>Bacteria</taxon>
        <taxon>Pseudomonadati</taxon>
        <taxon>Pseudomonadota</taxon>
        <taxon>Gammaproteobacteria</taxon>
        <taxon>Enterobacterales</taxon>
        <taxon>Yersiniaceae</taxon>
        <taxon>Serratia</taxon>
    </lineage>
</organism>
<feature type="domain" description="N-acetyltransferase" evidence="1">
    <location>
        <begin position="12"/>
        <end position="149"/>
    </location>
</feature>
<dbReference type="AlphaFoldDB" id="A0AAW3WMQ5"/>
<dbReference type="SUPFAM" id="SSF55729">
    <property type="entry name" value="Acyl-CoA N-acyltransferases (Nat)"/>
    <property type="match status" value="1"/>
</dbReference>
<dbReference type="InterPro" id="IPR041496">
    <property type="entry name" value="YitH/HolE_GNAT"/>
</dbReference>
<gene>
    <name evidence="2" type="ORF">H8J20_07905</name>
</gene>
<evidence type="ECO:0000259" key="1">
    <source>
        <dbReference type="PROSITE" id="PS51186"/>
    </source>
</evidence>
<dbReference type="InterPro" id="IPR000182">
    <property type="entry name" value="GNAT_dom"/>
</dbReference>
<dbReference type="EMBL" id="JACNYO010000006">
    <property type="protein sequence ID" value="MBC3212061.1"/>
    <property type="molecule type" value="Genomic_DNA"/>
</dbReference>
<dbReference type="RefSeq" id="WP_179244645.1">
    <property type="nucleotide sequence ID" value="NZ_JACBIV010000001.1"/>
</dbReference>
<dbReference type="InterPro" id="IPR016181">
    <property type="entry name" value="Acyl_CoA_acyltransferase"/>
</dbReference>
<dbReference type="Gene3D" id="3.40.630.30">
    <property type="match status" value="1"/>
</dbReference>
<dbReference type="GO" id="GO:0016747">
    <property type="term" value="F:acyltransferase activity, transferring groups other than amino-acyl groups"/>
    <property type="evidence" value="ECO:0007669"/>
    <property type="project" value="InterPro"/>
</dbReference>
<dbReference type="PROSITE" id="PS51186">
    <property type="entry name" value="GNAT"/>
    <property type="match status" value="1"/>
</dbReference>
<dbReference type="PANTHER" id="PTHR47237:SF1">
    <property type="entry name" value="SLL0310 PROTEIN"/>
    <property type="match status" value="1"/>
</dbReference>
<dbReference type="Pfam" id="PF18014">
    <property type="entry name" value="Acetyltransf_18"/>
    <property type="match status" value="1"/>
</dbReference>
<dbReference type="InterPro" id="IPR052729">
    <property type="entry name" value="Acyl/Acetyltrans_Enzymes"/>
</dbReference>
<comment type="caution">
    <text evidence="2">The sequence shown here is derived from an EMBL/GenBank/DDBJ whole genome shotgun (WGS) entry which is preliminary data.</text>
</comment>
<dbReference type="CDD" id="cd04301">
    <property type="entry name" value="NAT_SF"/>
    <property type="match status" value="1"/>
</dbReference>
<dbReference type="Gene3D" id="3.40.630.90">
    <property type="match status" value="1"/>
</dbReference>
<accession>A0AAW3WMQ5</accession>
<dbReference type="Proteomes" id="UP000659084">
    <property type="component" value="Unassembled WGS sequence"/>
</dbReference>
<dbReference type="Pfam" id="PF00583">
    <property type="entry name" value="Acetyltransf_1"/>
    <property type="match status" value="1"/>
</dbReference>
<evidence type="ECO:0000313" key="3">
    <source>
        <dbReference type="Proteomes" id="UP000659084"/>
    </source>
</evidence>